<organism evidence="1">
    <name type="scientific">Solanum chacoense</name>
    <name type="common">Chaco potato</name>
    <dbReference type="NCBI Taxonomy" id="4108"/>
    <lineage>
        <taxon>Eukaryota</taxon>
        <taxon>Viridiplantae</taxon>
        <taxon>Streptophyta</taxon>
        <taxon>Embryophyta</taxon>
        <taxon>Tracheophyta</taxon>
        <taxon>Spermatophyta</taxon>
        <taxon>Magnoliopsida</taxon>
        <taxon>eudicotyledons</taxon>
        <taxon>Gunneridae</taxon>
        <taxon>Pentapetalae</taxon>
        <taxon>asterids</taxon>
        <taxon>lamiids</taxon>
        <taxon>Solanales</taxon>
        <taxon>Solanaceae</taxon>
        <taxon>Solanoideae</taxon>
        <taxon>Solaneae</taxon>
        <taxon>Solanum</taxon>
    </lineage>
</organism>
<evidence type="ECO:0000313" key="1">
    <source>
        <dbReference type="EMBL" id="JAP15540.1"/>
    </source>
</evidence>
<accession>A0A0V0H599</accession>
<protein>
    <submittedName>
        <fullName evidence="1">Putative ovule protein</fullName>
    </submittedName>
</protein>
<name>A0A0V0H599_SOLCH</name>
<dbReference type="AlphaFoldDB" id="A0A0V0H599"/>
<proteinExistence type="predicted"/>
<reference evidence="1" key="1">
    <citation type="submission" date="2015-12" db="EMBL/GenBank/DDBJ databases">
        <title>Gene expression during late stages of embryo sac development: a critical building block for successful pollen-pistil interactions.</title>
        <authorList>
            <person name="Liu Y."/>
            <person name="Joly V."/>
            <person name="Sabar M."/>
            <person name="Matton D.P."/>
        </authorList>
    </citation>
    <scope>NUCLEOTIDE SEQUENCE</scope>
</reference>
<dbReference type="EMBL" id="GEDG01025022">
    <property type="protein sequence ID" value="JAP15540.1"/>
    <property type="molecule type" value="Transcribed_RNA"/>
</dbReference>
<sequence length="77" mass="8764">MSDLVCQLFKSLLQNDREHFKPPSSSKFDFGFCKCLPGTYLTQFIGYSIYFLSIKSSLNSESQYILGSIVKHNESAQ</sequence>